<dbReference type="PANTHER" id="PTHR19248">
    <property type="entry name" value="ATP-BINDING TRANSPORT PROTEIN-RELATED"/>
    <property type="match status" value="1"/>
</dbReference>
<accession>X1B8H7</accession>
<feature type="non-terminal residue" evidence="1">
    <location>
        <position position="139"/>
    </location>
</feature>
<gene>
    <name evidence="1" type="ORF">S01H4_15288</name>
</gene>
<dbReference type="InterPro" id="IPR027417">
    <property type="entry name" value="P-loop_NTPase"/>
</dbReference>
<dbReference type="SUPFAM" id="SSF52540">
    <property type="entry name" value="P-loop containing nucleoside triphosphate hydrolases"/>
    <property type="match status" value="1"/>
</dbReference>
<proteinExistence type="predicted"/>
<protein>
    <submittedName>
        <fullName evidence="1">Uncharacterized protein</fullName>
    </submittedName>
</protein>
<dbReference type="Gene3D" id="3.40.50.300">
    <property type="entry name" value="P-loop containing nucleotide triphosphate hydrolases"/>
    <property type="match status" value="1"/>
</dbReference>
<reference evidence="1" key="1">
    <citation type="journal article" date="2014" name="Front. Microbiol.">
        <title>High frequency of phylogenetically diverse reductive dehalogenase-homologous genes in deep subseafloor sedimentary metagenomes.</title>
        <authorList>
            <person name="Kawai M."/>
            <person name="Futagami T."/>
            <person name="Toyoda A."/>
            <person name="Takaki Y."/>
            <person name="Nishi S."/>
            <person name="Hori S."/>
            <person name="Arai W."/>
            <person name="Tsubouchi T."/>
            <person name="Morono Y."/>
            <person name="Uchiyama I."/>
            <person name="Ito T."/>
            <person name="Fujiyama A."/>
            <person name="Inagaki F."/>
            <person name="Takami H."/>
        </authorList>
    </citation>
    <scope>NUCLEOTIDE SEQUENCE</scope>
    <source>
        <strain evidence="1">Expedition CK06-06</strain>
    </source>
</reference>
<sequence>MFDEPSSYLDVSERINTAKLIRTLSAENKTIIVVEHDLAILDYLSDYVSVLYGEPGVYGIISHPQGVRVGINIYLNGYIKDENVRFREDPILFHEHPPQESLFGSGDVIFSYDDIQVSLGNFKLTTSGSEIHSGEIIGI</sequence>
<dbReference type="AlphaFoldDB" id="X1B8H7"/>
<comment type="caution">
    <text evidence="1">The sequence shown here is derived from an EMBL/GenBank/DDBJ whole genome shotgun (WGS) entry which is preliminary data.</text>
</comment>
<organism evidence="1">
    <name type="scientific">marine sediment metagenome</name>
    <dbReference type="NCBI Taxonomy" id="412755"/>
    <lineage>
        <taxon>unclassified sequences</taxon>
        <taxon>metagenomes</taxon>
        <taxon>ecological metagenomes</taxon>
    </lineage>
</organism>
<name>X1B8H7_9ZZZZ</name>
<evidence type="ECO:0000313" key="1">
    <source>
        <dbReference type="EMBL" id="GAG68296.1"/>
    </source>
</evidence>
<dbReference type="EMBL" id="BART01006704">
    <property type="protein sequence ID" value="GAG68296.1"/>
    <property type="molecule type" value="Genomic_DNA"/>
</dbReference>
<dbReference type="InterPro" id="IPR013283">
    <property type="entry name" value="RLI1"/>
</dbReference>